<comment type="caution">
    <text evidence="8">The sequence shown here is derived from an EMBL/GenBank/DDBJ whole genome shotgun (WGS) entry which is preliminary data.</text>
</comment>
<dbReference type="InterPro" id="IPR036259">
    <property type="entry name" value="MFS_trans_sf"/>
</dbReference>
<feature type="transmembrane region" description="Helical" evidence="7">
    <location>
        <begin position="279"/>
        <end position="300"/>
    </location>
</feature>
<evidence type="ECO:0000256" key="2">
    <source>
        <dbReference type="ARBA" id="ARBA00005982"/>
    </source>
</evidence>
<keyword evidence="4 7" id="KW-1133">Transmembrane helix</keyword>
<accession>A0A4V6TMC7</accession>
<protein>
    <recommendedName>
        <fullName evidence="10">Major facilitator superfamily (MFS) profile domain-containing protein</fullName>
    </recommendedName>
</protein>
<evidence type="ECO:0000256" key="6">
    <source>
        <dbReference type="SAM" id="MobiDB-lite"/>
    </source>
</evidence>
<evidence type="ECO:0000256" key="3">
    <source>
        <dbReference type="ARBA" id="ARBA00022692"/>
    </source>
</evidence>
<evidence type="ECO:0000256" key="5">
    <source>
        <dbReference type="ARBA" id="ARBA00023136"/>
    </source>
</evidence>
<dbReference type="GO" id="GO:0022857">
    <property type="term" value="F:transmembrane transporter activity"/>
    <property type="evidence" value="ECO:0007669"/>
    <property type="project" value="InterPro"/>
</dbReference>
<feature type="transmembrane region" description="Helical" evidence="7">
    <location>
        <begin position="557"/>
        <end position="578"/>
    </location>
</feature>
<organism evidence="8 9">
    <name type="scientific">Wallemia hederae</name>
    <dbReference type="NCBI Taxonomy" id="1540922"/>
    <lineage>
        <taxon>Eukaryota</taxon>
        <taxon>Fungi</taxon>
        <taxon>Dikarya</taxon>
        <taxon>Basidiomycota</taxon>
        <taxon>Wallemiomycotina</taxon>
        <taxon>Wallemiomycetes</taxon>
        <taxon>Wallemiales</taxon>
        <taxon>Wallemiaceae</taxon>
        <taxon>Wallemia</taxon>
    </lineage>
</organism>
<proteinExistence type="inferred from homology"/>
<dbReference type="GO" id="GO:0016020">
    <property type="term" value="C:membrane"/>
    <property type="evidence" value="ECO:0007669"/>
    <property type="project" value="UniProtKB-SubCell"/>
</dbReference>
<dbReference type="Pfam" id="PF00854">
    <property type="entry name" value="PTR2"/>
    <property type="match status" value="1"/>
</dbReference>
<keyword evidence="5 7" id="KW-0472">Membrane</keyword>
<dbReference type="Proteomes" id="UP000310189">
    <property type="component" value="Unassembled WGS sequence"/>
</dbReference>
<evidence type="ECO:0000256" key="4">
    <source>
        <dbReference type="ARBA" id="ARBA00022989"/>
    </source>
</evidence>
<evidence type="ECO:0000313" key="9">
    <source>
        <dbReference type="Proteomes" id="UP000310189"/>
    </source>
</evidence>
<dbReference type="InterPro" id="IPR000109">
    <property type="entry name" value="POT_fam"/>
</dbReference>
<reference evidence="8 9" key="1">
    <citation type="submission" date="2019-03" db="EMBL/GenBank/DDBJ databases">
        <title>Sequencing 23 genomes of Wallemia ichthyophaga.</title>
        <authorList>
            <person name="Gostincar C."/>
        </authorList>
    </citation>
    <scope>NUCLEOTIDE SEQUENCE [LARGE SCALE GENOMIC DNA]</scope>
    <source>
        <strain evidence="8 9">EXF-5753</strain>
    </source>
</reference>
<comment type="subcellular location">
    <subcellularLocation>
        <location evidence="1">Membrane</location>
        <topology evidence="1">Multi-pass membrane protein</topology>
    </subcellularLocation>
</comment>
<name>A0A4V6TMC7_9BASI</name>
<keyword evidence="9" id="KW-1185">Reference proteome</keyword>
<feature type="region of interest" description="Disordered" evidence="6">
    <location>
        <begin position="17"/>
        <end position="43"/>
    </location>
</feature>
<feature type="transmembrane region" description="Helical" evidence="7">
    <location>
        <begin position="196"/>
        <end position="213"/>
    </location>
</feature>
<dbReference type="OrthoDB" id="8904098at2759"/>
<feature type="transmembrane region" description="Helical" evidence="7">
    <location>
        <begin position="492"/>
        <end position="516"/>
    </location>
</feature>
<feature type="transmembrane region" description="Helical" evidence="7">
    <location>
        <begin position="165"/>
        <end position="184"/>
    </location>
</feature>
<feature type="transmembrane region" description="Helical" evidence="7">
    <location>
        <begin position="528"/>
        <end position="551"/>
    </location>
</feature>
<dbReference type="Gene3D" id="1.20.1250.20">
    <property type="entry name" value="MFS general substrate transporter like domains"/>
    <property type="match status" value="1"/>
</dbReference>
<sequence>MTNSTVLHSDTILSYNGISAPTKHPHDEQIIHDSDNEKSSDYKEDSIKNIDVDQHQLQPTSTDFATLRKVSDNVPVLTCVLIVLVEAAERFAYYGAKAPIHNYIQQPMPTDSVTGSTVHPGETAGALGLGQQAATGLGDFYTFWCYFTPLIGAIFGDTYGRYRTVWVSTGLYITGLIILTLTSIPPSLATGKAGPLAGLIVFQIISGLGTGGIKSQISVILAEQTNSSAAYVRTESTGERVIVDPNVTVQRLMNWFYWSINVGSLAFVVTPNVEKYHSFWLSYLVPTIVFLFIPVVLLILRHRLKRLPPRSSVILEAFRVMRLASFTGWRKGSSDASKWDVAKPTYYEQRQIAKPKAITWDDTFVYEVRRALKACTVFLGFIPFYIAGNQKDNSSSLSATMRQDGTPNDLLTVINPIFILAFIPFLDLVLYPFLRSRGIKFGPIARMTTGFFTSVLGLAYLACIQWYVYKISPCGHFATECTKADEKADLSLWVLAPVYALSAMGESFAAITAYEYTLTKAPVKMKSFITAIFLLQNAFGSAISIAFLPVSKDPYMIWLYGGTAIGYFVVVVVFYLAFRKLDKDNDVDNAVGKEDKRVN</sequence>
<dbReference type="EMBL" id="SPNW01000036">
    <property type="protein sequence ID" value="TIA88603.1"/>
    <property type="molecule type" value="Genomic_DNA"/>
</dbReference>
<feature type="transmembrane region" description="Helical" evidence="7">
    <location>
        <begin position="255"/>
        <end position="273"/>
    </location>
</feature>
<feature type="compositionally biased region" description="Basic and acidic residues" evidence="6">
    <location>
        <begin position="24"/>
        <end position="43"/>
    </location>
</feature>
<evidence type="ECO:0000313" key="8">
    <source>
        <dbReference type="EMBL" id="TIA88603.1"/>
    </source>
</evidence>
<dbReference type="PANTHER" id="PTHR11654">
    <property type="entry name" value="OLIGOPEPTIDE TRANSPORTER-RELATED"/>
    <property type="match status" value="1"/>
</dbReference>
<feature type="transmembrane region" description="Helical" evidence="7">
    <location>
        <begin position="410"/>
        <end position="430"/>
    </location>
</feature>
<dbReference type="SUPFAM" id="SSF103473">
    <property type="entry name" value="MFS general substrate transporter"/>
    <property type="match status" value="1"/>
</dbReference>
<evidence type="ECO:0000256" key="1">
    <source>
        <dbReference type="ARBA" id="ARBA00004141"/>
    </source>
</evidence>
<evidence type="ECO:0000256" key="7">
    <source>
        <dbReference type="SAM" id="Phobius"/>
    </source>
</evidence>
<dbReference type="AlphaFoldDB" id="A0A4V6TMC7"/>
<evidence type="ECO:0008006" key="10">
    <source>
        <dbReference type="Google" id="ProtNLM"/>
    </source>
</evidence>
<keyword evidence="3 7" id="KW-0812">Transmembrane</keyword>
<comment type="similarity">
    <text evidence="2">Belongs to the major facilitator superfamily. Proton-dependent oligopeptide transporter (POT/PTR) (TC 2.A.17) family.</text>
</comment>
<gene>
    <name evidence="8" type="ORF">E3P99_02499</name>
</gene>
<feature type="transmembrane region" description="Helical" evidence="7">
    <location>
        <begin position="451"/>
        <end position="469"/>
    </location>
</feature>